<evidence type="ECO:0000256" key="17">
    <source>
        <dbReference type="ARBA" id="ARBA00036239"/>
    </source>
</evidence>
<dbReference type="Gene3D" id="1.10.287.630">
    <property type="entry name" value="Helix hairpin bin"/>
    <property type="match status" value="1"/>
</dbReference>
<dbReference type="Gene3D" id="2.60.120.10">
    <property type="entry name" value="Jelly Rolls"/>
    <property type="match status" value="1"/>
</dbReference>
<dbReference type="InterPro" id="IPR014710">
    <property type="entry name" value="RmlC-like_jellyroll"/>
</dbReference>
<feature type="compositionally biased region" description="Polar residues" evidence="18">
    <location>
        <begin position="38"/>
        <end position="58"/>
    </location>
</feature>
<keyword evidence="5" id="KW-1003">Cell membrane</keyword>
<gene>
    <name evidence="20" type="ORF">OFUS_LOCUS14097</name>
</gene>
<keyword evidence="15" id="KW-1071">Ligand-gated ion channel</keyword>
<protein>
    <submittedName>
        <fullName evidence="20">Uncharacterized protein</fullName>
    </submittedName>
</protein>
<organism evidence="20 21">
    <name type="scientific">Owenia fusiformis</name>
    <name type="common">Polychaete worm</name>
    <dbReference type="NCBI Taxonomy" id="6347"/>
    <lineage>
        <taxon>Eukaryota</taxon>
        <taxon>Metazoa</taxon>
        <taxon>Spiralia</taxon>
        <taxon>Lophotrochozoa</taxon>
        <taxon>Annelida</taxon>
        <taxon>Polychaeta</taxon>
        <taxon>Sedentaria</taxon>
        <taxon>Canalipalpata</taxon>
        <taxon>Sabellida</taxon>
        <taxon>Oweniida</taxon>
        <taxon>Oweniidae</taxon>
        <taxon>Owenia</taxon>
    </lineage>
</organism>
<keyword evidence="8" id="KW-0547">Nucleotide-binding</keyword>
<keyword evidence="13" id="KW-0114">cAMP</keyword>
<dbReference type="AlphaFoldDB" id="A0A8J1UK40"/>
<evidence type="ECO:0000256" key="7">
    <source>
        <dbReference type="ARBA" id="ARBA00022692"/>
    </source>
</evidence>
<evidence type="ECO:0000256" key="13">
    <source>
        <dbReference type="ARBA" id="ARBA00023149"/>
    </source>
</evidence>
<evidence type="ECO:0000256" key="8">
    <source>
        <dbReference type="ARBA" id="ARBA00022741"/>
    </source>
</evidence>
<dbReference type="PRINTS" id="PR01463">
    <property type="entry name" value="EAGCHANLFMLY"/>
</dbReference>
<sequence length="650" mass="74751">MVIKNAEFVTMQSIKDPDGSSEAFPSNEDNMPKKNESEISSSQVNASLNKPNIKQSAGPTLMVPGSSGSNINSESTKSVALIREGSKMILDKTQTFFHASKKSKFCKKVYRSNDAIEEEQQRQIDLAKFVIHPFSMFRWYWDMLMVSVLIVTLIMLPYVIAFDLAQLTTTWMVINLVFDALFLIDICLNFRTGIVNQRTEEVILEPKKIAWSYCKTWFLVDLVSSLPFDEIYVWTTGEEQASYAALHLLKALRLTKFLSLLKILRMARLLRYIYKMEEILDIDASVIRIFNLIMMVLVMSHWNGCMQFFIMYINDFPADSWVTINNLHLPNVTGVEKYTYSLFKAMSHMLSIGYGQYPPRNILEIWLTMVSMMMGATFYALFIGNMSGLLLSMDSSGRMYNEKIAQAKEYMRYRRVPYSLQKRVLDYYDHKYQRKYFDEELIAHEPHMSNELKKEIMLHNCKPLVDTVDFLAQGSSDFVCDVIMKMHFEVYLPGDRIIQAGKKGDSMYFIEHGKVEVVLPNGEVVNRLGDGQHFGEIALLMDERRVASVVALEMCDLYLLSRENFKSVLTEYPQMGRKIESVAQARLESIRKDYPELYDTFSEKYKSSQTSTIPSESESIPLATNSTATTDSSVQSRKKNPTINMPPVEQ</sequence>
<dbReference type="InterPro" id="IPR013621">
    <property type="entry name" value="Ion_trans_N"/>
</dbReference>
<evidence type="ECO:0000256" key="14">
    <source>
        <dbReference type="ARBA" id="ARBA00023201"/>
    </source>
</evidence>
<keyword evidence="4" id="KW-0894">Sodium channel</keyword>
<dbReference type="Pfam" id="PF08412">
    <property type="entry name" value="Ion_trans_N"/>
    <property type="match status" value="1"/>
</dbReference>
<dbReference type="SUPFAM" id="SSF51206">
    <property type="entry name" value="cAMP-binding domain-like"/>
    <property type="match status" value="1"/>
</dbReference>
<dbReference type="Pfam" id="PF00520">
    <property type="entry name" value="Ion_trans"/>
    <property type="match status" value="1"/>
</dbReference>
<dbReference type="GO" id="GO:0005272">
    <property type="term" value="F:sodium channel activity"/>
    <property type="evidence" value="ECO:0007669"/>
    <property type="project" value="UniProtKB-KW"/>
</dbReference>
<feature type="compositionally biased region" description="Polar residues" evidence="18">
    <location>
        <begin position="607"/>
        <end position="635"/>
    </location>
</feature>
<accession>A0A8J1UK40</accession>
<dbReference type="Gene3D" id="1.10.287.70">
    <property type="match status" value="1"/>
</dbReference>
<feature type="transmembrane region" description="Helical" evidence="19">
    <location>
        <begin position="172"/>
        <end position="190"/>
    </location>
</feature>
<dbReference type="InterPro" id="IPR003938">
    <property type="entry name" value="K_chnl_volt-dep_EAG/ELK/ERG"/>
</dbReference>
<keyword evidence="3" id="KW-0813">Transport</keyword>
<comment type="catalytic activity">
    <reaction evidence="17">
        <text>Na(+)(in) = Na(+)(out)</text>
        <dbReference type="Rhea" id="RHEA:34963"/>
        <dbReference type="ChEBI" id="CHEBI:29101"/>
    </reaction>
</comment>
<evidence type="ECO:0000256" key="5">
    <source>
        <dbReference type="ARBA" id="ARBA00022475"/>
    </source>
</evidence>
<feature type="transmembrane region" description="Helical" evidence="19">
    <location>
        <begin position="365"/>
        <end position="391"/>
    </location>
</feature>
<dbReference type="InterPro" id="IPR018490">
    <property type="entry name" value="cNMP-bd_dom_sf"/>
</dbReference>
<keyword evidence="7 19" id="KW-0812">Transmembrane</keyword>
<keyword evidence="14" id="KW-0739">Sodium transport</keyword>
<evidence type="ECO:0000256" key="12">
    <source>
        <dbReference type="ARBA" id="ARBA00023136"/>
    </source>
</evidence>
<comment type="subcellular location">
    <subcellularLocation>
        <location evidence="1">Cell membrane</location>
        <topology evidence="1">Multi-pass membrane protein</topology>
    </subcellularLocation>
</comment>
<keyword evidence="12 19" id="KW-0472">Membrane</keyword>
<evidence type="ECO:0000256" key="6">
    <source>
        <dbReference type="ARBA" id="ARBA00022566"/>
    </source>
</evidence>
<dbReference type="InterPro" id="IPR005821">
    <property type="entry name" value="Ion_trans_dom"/>
</dbReference>
<dbReference type="InterPro" id="IPR051413">
    <property type="entry name" value="K/Na_HCN_channel"/>
</dbReference>
<comment type="similarity">
    <text evidence="2">Belongs to the potassium channel HCN family.</text>
</comment>
<dbReference type="PANTHER" id="PTHR45689">
    <property type="entry name" value="I[[H]] CHANNEL, ISOFORM E"/>
    <property type="match status" value="1"/>
</dbReference>
<keyword evidence="10" id="KW-0915">Sodium</keyword>
<dbReference type="GO" id="GO:0030552">
    <property type="term" value="F:cAMP binding"/>
    <property type="evidence" value="ECO:0007669"/>
    <property type="project" value="UniProtKB-KW"/>
</dbReference>
<evidence type="ECO:0000256" key="16">
    <source>
        <dbReference type="ARBA" id="ARBA00023303"/>
    </source>
</evidence>
<evidence type="ECO:0000256" key="4">
    <source>
        <dbReference type="ARBA" id="ARBA00022461"/>
    </source>
</evidence>
<dbReference type="PANTHER" id="PTHR45689:SF5">
    <property type="entry name" value="I[[H]] CHANNEL, ISOFORM E"/>
    <property type="match status" value="1"/>
</dbReference>
<evidence type="ECO:0000256" key="10">
    <source>
        <dbReference type="ARBA" id="ARBA00023053"/>
    </source>
</evidence>
<dbReference type="SUPFAM" id="SSF81324">
    <property type="entry name" value="Voltage-gated potassium channels"/>
    <property type="match status" value="1"/>
</dbReference>
<comment type="caution">
    <text evidence="20">The sequence shown here is derived from an EMBL/GenBank/DDBJ whole genome shotgun (WGS) entry which is preliminary data.</text>
</comment>
<evidence type="ECO:0000256" key="3">
    <source>
        <dbReference type="ARBA" id="ARBA00022448"/>
    </source>
</evidence>
<feature type="transmembrane region" description="Helical" evidence="19">
    <location>
        <begin position="139"/>
        <end position="160"/>
    </location>
</feature>
<keyword evidence="11" id="KW-0406">Ion transport</keyword>
<evidence type="ECO:0000256" key="18">
    <source>
        <dbReference type="SAM" id="MobiDB-lite"/>
    </source>
</evidence>
<dbReference type="Pfam" id="PF00027">
    <property type="entry name" value="cNMP_binding"/>
    <property type="match status" value="1"/>
</dbReference>
<evidence type="ECO:0000256" key="2">
    <source>
        <dbReference type="ARBA" id="ARBA00006305"/>
    </source>
</evidence>
<dbReference type="EMBL" id="CAIIXF020000007">
    <property type="protein sequence ID" value="CAH1788600.1"/>
    <property type="molecule type" value="Genomic_DNA"/>
</dbReference>
<evidence type="ECO:0000313" key="21">
    <source>
        <dbReference type="Proteomes" id="UP000749559"/>
    </source>
</evidence>
<dbReference type="GO" id="GO:0098855">
    <property type="term" value="C:HCN channel complex"/>
    <property type="evidence" value="ECO:0007669"/>
    <property type="project" value="TreeGrafter"/>
</dbReference>
<keyword evidence="6" id="KW-0116">cAMP-binding</keyword>
<evidence type="ECO:0000256" key="1">
    <source>
        <dbReference type="ARBA" id="ARBA00004651"/>
    </source>
</evidence>
<evidence type="ECO:0000256" key="19">
    <source>
        <dbReference type="SAM" id="Phobius"/>
    </source>
</evidence>
<evidence type="ECO:0000256" key="9">
    <source>
        <dbReference type="ARBA" id="ARBA00022989"/>
    </source>
</evidence>
<dbReference type="GO" id="GO:0005249">
    <property type="term" value="F:voltage-gated potassium channel activity"/>
    <property type="evidence" value="ECO:0007669"/>
    <property type="project" value="InterPro"/>
</dbReference>
<dbReference type="PROSITE" id="PS50042">
    <property type="entry name" value="CNMP_BINDING_3"/>
    <property type="match status" value="1"/>
</dbReference>
<evidence type="ECO:0000313" key="20">
    <source>
        <dbReference type="EMBL" id="CAH1788600.1"/>
    </source>
</evidence>
<reference evidence="20" key="1">
    <citation type="submission" date="2022-03" db="EMBL/GenBank/DDBJ databases">
        <authorList>
            <person name="Martin C."/>
        </authorList>
    </citation>
    <scope>NUCLEOTIDE SEQUENCE</scope>
</reference>
<keyword evidence="9 19" id="KW-1133">Transmembrane helix</keyword>
<keyword evidence="16" id="KW-0407">Ion channel</keyword>
<dbReference type="GO" id="GO:0003254">
    <property type="term" value="P:regulation of membrane depolarization"/>
    <property type="evidence" value="ECO:0007669"/>
    <property type="project" value="TreeGrafter"/>
</dbReference>
<name>A0A8J1UK40_OWEFU</name>
<evidence type="ECO:0000256" key="11">
    <source>
        <dbReference type="ARBA" id="ARBA00023065"/>
    </source>
</evidence>
<dbReference type="SMART" id="SM00100">
    <property type="entry name" value="cNMP"/>
    <property type="match status" value="1"/>
</dbReference>
<dbReference type="Proteomes" id="UP000749559">
    <property type="component" value="Unassembled WGS sequence"/>
</dbReference>
<dbReference type="CDD" id="cd00038">
    <property type="entry name" value="CAP_ED"/>
    <property type="match status" value="1"/>
</dbReference>
<feature type="region of interest" description="Disordered" evidence="18">
    <location>
        <begin position="607"/>
        <end position="650"/>
    </location>
</feature>
<proteinExistence type="inferred from homology"/>
<evidence type="ECO:0000256" key="15">
    <source>
        <dbReference type="ARBA" id="ARBA00023286"/>
    </source>
</evidence>
<feature type="transmembrane region" description="Helical" evidence="19">
    <location>
        <begin position="289"/>
        <end position="313"/>
    </location>
</feature>
<dbReference type="OrthoDB" id="421226at2759"/>
<feature type="region of interest" description="Disordered" evidence="18">
    <location>
        <begin position="14"/>
        <end position="58"/>
    </location>
</feature>
<dbReference type="InterPro" id="IPR000595">
    <property type="entry name" value="cNMP-bd_dom"/>
</dbReference>
<keyword evidence="21" id="KW-1185">Reference proteome</keyword>